<comment type="similarity">
    <text evidence="2 3">Belongs to the glutamine synthetase family.</text>
</comment>
<dbReference type="PANTHER" id="PTHR43785:SF2">
    <property type="entry name" value="TYPE-1 GLUTAMINE SYNTHETASE 1"/>
    <property type="match status" value="1"/>
</dbReference>
<dbReference type="GO" id="GO:0004356">
    <property type="term" value="F:glutamine synthetase activity"/>
    <property type="evidence" value="ECO:0007669"/>
    <property type="project" value="InterPro"/>
</dbReference>
<keyword evidence="6" id="KW-1185">Reference proteome</keyword>
<dbReference type="AlphaFoldDB" id="A0A5N6IS27"/>
<dbReference type="Gene3D" id="3.30.590.10">
    <property type="entry name" value="Glutamine synthetase/guanido kinase, catalytic domain"/>
    <property type="match status" value="1"/>
</dbReference>
<dbReference type="InterPro" id="IPR008146">
    <property type="entry name" value="Gln_synth_cat_dom"/>
</dbReference>
<evidence type="ECO:0000259" key="4">
    <source>
        <dbReference type="PROSITE" id="PS51987"/>
    </source>
</evidence>
<dbReference type="PANTHER" id="PTHR43785">
    <property type="entry name" value="GAMMA-GLUTAMYLPUTRESCINE SYNTHETASE"/>
    <property type="match status" value="1"/>
</dbReference>
<gene>
    <name evidence="5" type="ORF">BDV30DRAFT_218066</name>
</gene>
<organism evidence="5 6">
    <name type="scientific">Aspergillus minisclerotigenes</name>
    <dbReference type="NCBI Taxonomy" id="656917"/>
    <lineage>
        <taxon>Eukaryota</taxon>
        <taxon>Fungi</taxon>
        <taxon>Dikarya</taxon>
        <taxon>Ascomycota</taxon>
        <taxon>Pezizomycotina</taxon>
        <taxon>Eurotiomycetes</taxon>
        <taxon>Eurotiomycetidae</taxon>
        <taxon>Eurotiales</taxon>
        <taxon>Aspergillaceae</taxon>
        <taxon>Aspergillus</taxon>
        <taxon>Aspergillus subgen. Circumdati</taxon>
    </lineage>
</organism>
<dbReference type="SUPFAM" id="SSF55931">
    <property type="entry name" value="Glutamine synthetase/guanido kinase"/>
    <property type="match status" value="1"/>
</dbReference>
<protein>
    <submittedName>
        <fullName evidence="5">FluG family protein</fullName>
    </submittedName>
</protein>
<dbReference type="InterPro" id="IPR014746">
    <property type="entry name" value="Gln_synth/guanido_kin_cat_dom"/>
</dbReference>
<reference evidence="5 6" key="1">
    <citation type="submission" date="2019-04" db="EMBL/GenBank/DDBJ databases">
        <title>Fungal friends and foes A comparative genomics study of 23 Aspergillus species from section Flavi.</title>
        <authorList>
            <consortium name="DOE Joint Genome Institute"/>
            <person name="Kjaerbolling I."/>
            <person name="Vesth T.C."/>
            <person name="Frisvad J.C."/>
            <person name="Nybo J.L."/>
            <person name="Theobald S."/>
            <person name="Kildgaard S."/>
            <person name="Petersen T.I."/>
            <person name="Kuo A."/>
            <person name="Sato A."/>
            <person name="Lyhne E.K."/>
            <person name="Kogle M.E."/>
            <person name="Wiebenga A."/>
            <person name="Kun R.S."/>
            <person name="Lubbers R.J."/>
            <person name="Makela M.R."/>
            <person name="Barry K."/>
            <person name="Chovatia M."/>
            <person name="Clum A."/>
            <person name="Daum C."/>
            <person name="Haridas S."/>
            <person name="He G."/>
            <person name="LaButti K."/>
            <person name="Lipzen A."/>
            <person name="Mondo S."/>
            <person name="Pangilinan J."/>
            <person name="Riley R."/>
            <person name="Salamov A."/>
            <person name="Simmons B.A."/>
            <person name="Magnuson J.K."/>
            <person name="Henrissat B."/>
            <person name="Mortensen U.H."/>
            <person name="Larsen T.O."/>
            <person name="De vries R.P."/>
            <person name="Grigoriev I.V."/>
            <person name="Machida M."/>
            <person name="Baker S.E."/>
            <person name="Andersen M.R."/>
        </authorList>
    </citation>
    <scope>NUCLEOTIDE SEQUENCE [LARGE SCALE GENOMIC DNA]</scope>
    <source>
        <strain evidence="5 6">CBS 117635</strain>
    </source>
</reference>
<dbReference type="SMART" id="SM01230">
    <property type="entry name" value="Gln-synt_C"/>
    <property type="match status" value="1"/>
</dbReference>
<evidence type="ECO:0000256" key="1">
    <source>
        <dbReference type="ARBA" id="ARBA00022598"/>
    </source>
</evidence>
<dbReference type="PROSITE" id="PS51987">
    <property type="entry name" value="GS_CATALYTIC"/>
    <property type="match status" value="1"/>
</dbReference>
<feature type="domain" description="GS catalytic" evidence="4">
    <location>
        <begin position="129"/>
        <end position="459"/>
    </location>
</feature>
<accession>A0A5N6IS27</accession>
<proteinExistence type="inferred from homology"/>
<evidence type="ECO:0000313" key="5">
    <source>
        <dbReference type="EMBL" id="KAB8268649.1"/>
    </source>
</evidence>
<evidence type="ECO:0000256" key="3">
    <source>
        <dbReference type="RuleBase" id="RU000384"/>
    </source>
</evidence>
<dbReference type="Proteomes" id="UP000326289">
    <property type="component" value="Unassembled WGS sequence"/>
</dbReference>
<evidence type="ECO:0000313" key="6">
    <source>
        <dbReference type="Proteomes" id="UP000326289"/>
    </source>
</evidence>
<evidence type="ECO:0000256" key="2">
    <source>
        <dbReference type="PROSITE-ProRule" id="PRU01331"/>
    </source>
</evidence>
<dbReference type="EMBL" id="ML732864">
    <property type="protein sequence ID" value="KAB8268649.1"/>
    <property type="molecule type" value="Genomic_DNA"/>
</dbReference>
<keyword evidence="1" id="KW-0436">Ligase</keyword>
<sequence length="459" mass="50738">MLSLSNGTNLVKKLTEMATGRDTWGEFLSENRAVEFIWLRFMGYSANTFTQIIPARKFQDMLQHDQLLSAPLAALYWTAQGRSVKDVFGPFYLKPDLDTAYIETGSGGTRAILATDFVDKVQDPLPLCPRSNLRRLCCVISDIAGFSALVGFEVEVIFMRPVTGDSTDREYEMINKDHSWGSMSADDREYLKMIECIVRELSAVGVFVDNVHAECAPGQWEFVLPPADPVQAVDDLAKARHTITCVAESFGLRATLSPRPHTGKSPTGSHVHMSLNPVTRATQPLSDAFFAGVIAHLPSILAFCMPQVASYERVAAGCRACGVYATWGWYNKETPLRRMRDNRFEIRVMDGLANPYLALSSILAAGILGIQSKASLGTGVANGMDPAKLSADEREATGAHKVLPASLEESLAALECDQELIDLLGEQLVRVYLMIKRREADDFKAMDPSEQKRWLISKF</sequence>
<name>A0A5N6IS27_9EURO</name>
<dbReference type="Pfam" id="PF00120">
    <property type="entry name" value="Gln-synt_C"/>
    <property type="match status" value="1"/>
</dbReference>